<feature type="transmembrane region" description="Helical" evidence="1">
    <location>
        <begin position="47"/>
        <end position="67"/>
    </location>
</feature>
<reference evidence="2 3" key="1">
    <citation type="submission" date="2018-01" db="EMBL/GenBank/DDBJ databases">
        <title>Co-occurrence of chitin degradation, pigmentation and bioactivity in marine Pseudoalteromonas.</title>
        <authorList>
            <person name="Paulsen S."/>
            <person name="Gram L."/>
            <person name="Machado H."/>
        </authorList>
    </citation>
    <scope>NUCLEOTIDE SEQUENCE [LARGE SCALE GENOMIC DNA]</scope>
    <source>
        <strain evidence="2 3">S3663</strain>
    </source>
</reference>
<dbReference type="RefSeq" id="WP_138480960.1">
    <property type="nucleotide sequence ID" value="NZ_PPSW01000014.1"/>
</dbReference>
<dbReference type="OrthoDB" id="6315618at2"/>
<keyword evidence="1" id="KW-0812">Transmembrane</keyword>
<dbReference type="Proteomes" id="UP000309186">
    <property type="component" value="Unassembled WGS sequence"/>
</dbReference>
<comment type="caution">
    <text evidence="2">The sequence shown here is derived from an EMBL/GenBank/DDBJ whole genome shotgun (WGS) entry which is preliminary data.</text>
</comment>
<accession>A0A5R9Q1Q1</accession>
<name>A0A5R9Q1Q1_9GAMM</name>
<evidence type="ECO:0000256" key="1">
    <source>
        <dbReference type="SAM" id="Phobius"/>
    </source>
</evidence>
<keyword evidence="1" id="KW-1133">Transmembrane helix</keyword>
<sequence>MRELNMKEVEQVSGGDALKGFNWGAALGTVGGAALTGSSIGASRGGFIGGALGFSFGVGWGIGSAIYTHIIR</sequence>
<gene>
    <name evidence="2" type="ORF">C1E24_09820</name>
</gene>
<feature type="transmembrane region" description="Helical" evidence="1">
    <location>
        <begin position="21"/>
        <end position="41"/>
    </location>
</feature>
<proteinExistence type="predicted"/>
<keyword evidence="1" id="KW-0472">Membrane</keyword>
<organism evidence="2 3">
    <name type="scientific">Pseudoalteromonas phenolica</name>
    <dbReference type="NCBI Taxonomy" id="161398"/>
    <lineage>
        <taxon>Bacteria</taxon>
        <taxon>Pseudomonadati</taxon>
        <taxon>Pseudomonadota</taxon>
        <taxon>Gammaproteobacteria</taxon>
        <taxon>Alteromonadales</taxon>
        <taxon>Pseudoalteromonadaceae</taxon>
        <taxon>Pseudoalteromonas</taxon>
    </lineage>
</organism>
<evidence type="ECO:0008006" key="4">
    <source>
        <dbReference type="Google" id="ProtNLM"/>
    </source>
</evidence>
<evidence type="ECO:0000313" key="2">
    <source>
        <dbReference type="EMBL" id="TLX47093.1"/>
    </source>
</evidence>
<dbReference type="EMBL" id="PPSW01000014">
    <property type="protein sequence ID" value="TLX47093.1"/>
    <property type="molecule type" value="Genomic_DNA"/>
</dbReference>
<protein>
    <recommendedName>
        <fullName evidence="4">Bacteriocin</fullName>
    </recommendedName>
</protein>
<dbReference type="AlphaFoldDB" id="A0A5R9Q1Q1"/>
<evidence type="ECO:0000313" key="3">
    <source>
        <dbReference type="Proteomes" id="UP000309186"/>
    </source>
</evidence>